<feature type="compositionally biased region" description="Low complexity" evidence="1">
    <location>
        <begin position="121"/>
        <end position="132"/>
    </location>
</feature>
<evidence type="ECO:0000313" key="2">
    <source>
        <dbReference type="Ensembl" id="ENSSSCP00025042138.1"/>
    </source>
</evidence>
<dbReference type="Ensembl" id="ENSSSCT00025095957.1">
    <property type="protein sequence ID" value="ENSSSCP00025042138.1"/>
    <property type="gene ID" value="ENSSSCG00025069672.1"/>
</dbReference>
<feature type="compositionally biased region" description="Basic residues" evidence="1">
    <location>
        <begin position="89"/>
        <end position="98"/>
    </location>
</feature>
<feature type="compositionally biased region" description="Low complexity" evidence="1">
    <location>
        <begin position="145"/>
        <end position="172"/>
    </location>
</feature>
<organism evidence="2 3">
    <name type="scientific">Sus scrofa</name>
    <name type="common">Pig</name>
    <dbReference type="NCBI Taxonomy" id="9823"/>
    <lineage>
        <taxon>Eukaryota</taxon>
        <taxon>Metazoa</taxon>
        <taxon>Chordata</taxon>
        <taxon>Craniata</taxon>
        <taxon>Vertebrata</taxon>
        <taxon>Euteleostomi</taxon>
        <taxon>Mammalia</taxon>
        <taxon>Eutheria</taxon>
        <taxon>Laurasiatheria</taxon>
        <taxon>Artiodactyla</taxon>
        <taxon>Suina</taxon>
        <taxon>Suidae</taxon>
        <taxon>Sus</taxon>
    </lineage>
</organism>
<accession>A0A8D0TJN8</accession>
<dbReference type="AlphaFoldDB" id="A0A8D0TJN8"/>
<proteinExistence type="predicted"/>
<gene>
    <name evidence="2" type="primary">HOXA10</name>
</gene>
<feature type="compositionally biased region" description="Basic residues" evidence="1">
    <location>
        <begin position="218"/>
        <end position="233"/>
    </location>
</feature>
<name>A0A8D0TJN8_PIG</name>
<feature type="compositionally biased region" description="Low complexity" evidence="1">
    <location>
        <begin position="206"/>
        <end position="217"/>
    </location>
</feature>
<protein>
    <submittedName>
        <fullName evidence="2">Homeobox A10</fullName>
    </submittedName>
</protein>
<reference evidence="2" key="1">
    <citation type="submission" date="2025-08" db="UniProtKB">
        <authorList>
            <consortium name="Ensembl"/>
        </authorList>
    </citation>
    <scope>IDENTIFICATION</scope>
</reference>
<feature type="compositionally biased region" description="Pro residues" evidence="1">
    <location>
        <begin position="111"/>
        <end position="120"/>
    </location>
</feature>
<feature type="region of interest" description="Disordered" evidence="1">
    <location>
        <begin position="145"/>
        <end position="330"/>
    </location>
</feature>
<feature type="region of interest" description="Disordered" evidence="1">
    <location>
        <begin position="68"/>
        <end position="133"/>
    </location>
</feature>
<sequence length="330" mass="36030">MNVWVDRQTHRGLAGVAARRSQLSLGSDFGNVSRHVSVEATRVMPLRGAWTWLWPRSKGGGVFQPKLSVASTPYSGPPTKVRGRELQRRQARTSKRRAPTASTTRLTNAPKAPPLLPSWPPSRGARRPTAAPWAPPAGCLCPATSASPRPMAPPRATAAAAARSSSAPARSPLNPRGAASTRHPRSPPVRRMQPGRSELSTRRLPPRWLAVAAAGARRATRRRTRRPRPRRSSPRPLPRAAKPRRRRTPWALGNQGAGGRHSHTGRPPSEQFQRRKRSQLAHCKERPEEALPLHQAPDAGAGEGVSVQHVPYSRAAPRDQPQRPPHGQTS</sequence>
<evidence type="ECO:0000256" key="1">
    <source>
        <dbReference type="SAM" id="MobiDB-lite"/>
    </source>
</evidence>
<feature type="compositionally biased region" description="Basic and acidic residues" evidence="1">
    <location>
        <begin position="282"/>
        <end position="291"/>
    </location>
</feature>
<dbReference type="Proteomes" id="UP000694727">
    <property type="component" value="Unplaced"/>
</dbReference>
<evidence type="ECO:0000313" key="3">
    <source>
        <dbReference type="Proteomes" id="UP000694727"/>
    </source>
</evidence>